<keyword evidence="4" id="KW-1003">Cell membrane</keyword>
<sequence length="232" mass="25773">MRQNVDYAALSAEQLLERQRQFAADASHELRTPLAAVRVQVEEAQLHPDDTDLPDLLNHVTEDLDRLENIISDLLLLATLEADLDRKREEVDLTTLVETVAARWAESYEVRLDLEAAVTVTAASWQIARLLANLLDNALRHATRRLEVDLRRAGDHVELAVADDGQGIPPADRERIFHRFSRLDTARSRDRGGAGLGLAIAREIATAHHGTLHVEESADGGARFVLRLPAVL</sequence>
<comment type="caution">
    <text evidence="12">The sequence shown here is derived from an EMBL/GenBank/DDBJ whole genome shotgun (WGS) entry which is preliminary data.</text>
</comment>
<dbReference type="CDD" id="cd00082">
    <property type="entry name" value="HisKA"/>
    <property type="match status" value="1"/>
</dbReference>
<dbReference type="EC" id="2.7.13.3" evidence="3"/>
<keyword evidence="5" id="KW-0597">Phosphoprotein</keyword>
<keyword evidence="9" id="KW-0067">ATP-binding</keyword>
<evidence type="ECO:0000256" key="3">
    <source>
        <dbReference type="ARBA" id="ARBA00012438"/>
    </source>
</evidence>
<dbReference type="InterPro" id="IPR036890">
    <property type="entry name" value="HATPase_C_sf"/>
</dbReference>
<dbReference type="EMBL" id="JBHSFP010000029">
    <property type="protein sequence ID" value="MFC4535268.1"/>
    <property type="molecule type" value="Genomic_DNA"/>
</dbReference>
<evidence type="ECO:0000256" key="10">
    <source>
        <dbReference type="ARBA" id="ARBA00023012"/>
    </source>
</evidence>
<evidence type="ECO:0000313" key="12">
    <source>
        <dbReference type="EMBL" id="MFC4535268.1"/>
    </source>
</evidence>
<evidence type="ECO:0000259" key="11">
    <source>
        <dbReference type="PROSITE" id="PS50109"/>
    </source>
</evidence>
<evidence type="ECO:0000256" key="2">
    <source>
        <dbReference type="ARBA" id="ARBA00004651"/>
    </source>
</evidence>
<dbReference type="SUPFAM" id="SSF55874">
    <property type="entry name" value="ATPase domain of HSP90 chaperone/DNA topoisomerase II/histidine kinase"/>
    <property type="match status" value="1"/>
</dbReference>
<evidence type="ECO:0000256" key="4">
    <source>
        <dbReference type="ARBA" id="ARBA00022475"/>
    </source>
</evidence>
<gene>
    <name evidence="12" type="ORF">ACFO60_31270</name>
</gene>
<keyword evidence="6" id="KW-0808">Transferase</keyword>
<reference evidence="13" key="1">
    <citation type="journal article" date="2019" name="Int. J. Syst. Evol. Microbiol.">
        <title>The Global Catalogue of Microorganisms (GCM) 10K type strain sequencing project: providing services to taxonomists for standard genome sequencing and annotation.</title>
        <authorList>
            <consortium name="The Broad Institute Genomics Platform"/>
            <consortium name="The Broad Institute Genome Sequencing Center for Infectious Disease"/>
            <person name="Wu L."/>
            <person name="Ma J."/>
        </authorList>
    </citation>
    <scope>NUCLEOTIDE SEQUENCE [LARGE SCALE GENOMIC DNA]</scope>
    <source>
        <strain evidence="13">CGMCC 4.7132</strain>
    </source>
</reference>
<accession>A0ABV9CSC3</accession>
<dbReference type="PANTHER" id="PTHR44936">
    <property type="entry name" value="SENSOR PROTEIN CREC"/>
    <property type="match status" value="1"/>
</dbReference>
<comment type="subcellular location">
    <subcellularLocation>
        <location evidence="2">Cell membrane</location>
        <topology evidence="2">Multi-pass membrane protein</topology>
    </subcellularLocation>
</comment>
<evidence type="ECO:0000256" key="9">
    <source>
        <dbReference type="ARBA" id="ARBA00022840"/>
    </source>
</evidence>
<evidence type="ECO:0000256" key="6">
    <source>
        <dbReference type="ARBA" id="ARBA00022679"/>
    </source>
</evidence>
<dbReference type="InterPro" id="IPR004358">
    <property type="entry name" value="Sig_transdc_His_kin-like_C"/>
</dbReference>
<dbReference type="InterPro" id="IPR003594">
    <property type="entry name" value="HATPase_dom"/>
</dbReference>
<dbReference type="Proteomes" id="UP001596004">
    <property type="component" value="Unassembled WGS sequence"/>
</dbReference>
<feature type="domain" description="Histidine kinase" evidence="11">
    <location>
        <begin position="25"/>
        <end position="232"/>
    </location>
</feature>
<evidence type="ECO:0000256" key="8">
    <source>
        <dbReference type="ARBA" id="ARBA00022777"/>
    </source>
</evidence>
<dbReference type="PROSITE" id="PS50109">
    <property type="entry name" value="HIS_KIN"/>
    <property type="match status" value="1"/>
</dbReference>
<dbReference type="InterPro" id="IPR003661">
    <property type="entry name" value="HisK_dim/P_dom"/>
</dbReference>
<keyword evidence="10" id="KW-0902">Two-component regulatory system</keyword>
<keyword evidence="4" id="KW-0472">Membrane</keyword>
<dbReference type="InterPro" id="IPR005467">
    <property type="entry name" value="His_kinase_dom"/>
</dbReference>
<dbReference type="Pfam" id="PF02518">
    <property type="entry name" value="HATPase_c"/>
    <property type="match status" value="1"/>
</dbReference>
<proteinExistence type="predicted"/>
<dbReference type="PANTHER" id="PTHR44936:SF10">
    <property type="entry name" value="SENSOR PROTEIN RSTB"/>
    <property type="match status" value="1"/>
</dbReference>
<evidence type="ECO:0000256" key="1">
    <source>
        <dbReference type="ARBA" id="ARBA00000085"/>
    </source>
</evidence>
<dbReference type="SUPFAM" id="SSF47384">
    <property type="entry name" value="Homodimeric domain of signal transducing histidine kinase"/>
    <property type="match status" value="1"/>
</dbReference>
<keyword evidence="7" id="KW-0547">Nucleotide-binding</keyword>
<evidence type="ECO:0000313" key="13">
    <source>
        <dbReference type="Proteomes" id="UP001596004"/>
    </source>
</evidence>
<evidence type="ECO:0000256" key="5">
    <source>
        <dbReference type="ARBA" id="ARBA00022553"/>
    </source>
</evidence>
<evidence type="ECO:0000256" key="7">
    <source>
        <dbReference type="ARBA" id="ARBA00022741"/>
    </source>
</evidence>
<comment type="catalytic activity">
    <reaction evidence="1">
        <text>ATP + protein L-histidine = ADP + protein N-phospho-L-histidine.</text>
        <dbReference type="EC" id="2.7.13.3"/>
    </reaction>
</comment>
<dbReference type="InterPro" id="IPR050980">
    <property type="entry name" value="2C_sensor_his_kinase"/>
</dbReference>
<dbReference type="InterPro" id="IPR036097">
    <property type="entry name" value="HisK_dim/P_sf"/>
</dbReference>
<dbReference type="SMART" id="SM00388">
    <property type="entry name" value="HisKA"/>
    <property type="match status" value="1"/>
</dbReference>
<keyword evidence="13" id="KW-1185">Reference proteome</keyword>
<dbReference type="Gene3D" id="3.30.565.10">
    <property type="entry name" value="Histidine kinase-like ATPase, C-terminal domain"/>
    <property type="match status" value="1"/>
</dbReference>
<dbReference type="PRINTS" id="PR00344">
    <property type="entry name" value="BCTRLSENSOR"/>
</dbReference>
<organism evidence="12 13">
    <name type="scientific">Sphaerisporangium dianthi</name>
    <dbReference type="NCBI Taxonomy" id="1436120"/>
    <lineage>
        <taxon>Bacteria</taxon>
        <taxon>Bacillati</taxon>
        <taxon>Actinomycetota</taxon>
        <taxon>Actinomycetes</taxon>
        <taxon>Streptosporangiales</taxon>
        <taxon>Streptosporangiaceae</taxon>
        <taxon>Sphaerisporangium</taxon>
    </lineage>
</organism>
<dbReference type="CDD" id="cd00075">
    <property type="entry name" value="HATPase"/>
    <property type="match status" value="1"/>
</dbReference>
<dbReference type="GO" id="GO:0016301">
    <property type="term" value="F:kinase activity"/>
    <property type="evidence" value="ECO:0007669"/>
    <property type="project" value="UniProtKB-KW"/>
</dbReference>
<dbReference type="Gene3D" id="1.10.287.130">
    <property type="match status" value="1"/>
</dbReference>
<protein>
    <recommendedName>
        <fullName evidence="3">histidine kinase</fullName>
        <ecNumber evidence="3">2.7.13.3</ecNumber>
    </recommendedName>
</protein>
<name>A0ABV9CSC3_9ACTN</name>
<dbReference type="Pfam" id="PF00512">
    <property type="entry name" value="HisKA"/>
    <property type="match status" value="1"/>
</dbReference>
<dbReference type="SMART" id="SM00387">
    <property type="entry name" value="HATPase_c"/>
    <property type="match status" value="1"/>
</dbReference>
<keyword evidence="8 12" id="KW-0418">Kinase</keyword>